<organism evidence="8 9">
    <name type="scientific">Terrabacter ginsenosidimutans</name>
    <dbReference type="NCBI Taxonomy" id="490575"/>
    <lineage>
        <taxon>Bacteria</taxon>
        <taxon>Bacillati</taxon>
        <taxon>Actinomycetota</taxon>
        <taxon>Actinomycetes</taxon>
        <taxon>Micrococcales</taxon>
        <taxon>Intrasporangiaceae</taxon>
        <taxon>Terrabacter</taxon>
    </lineage>
</organism>
<dbReference type="SUPFAM" id="SSF50249">
    <property type="entry name" value="Nucleic acid-binding proteins"/>
    <property type="match status" value="1"/>
</dbReference>
<dbReference type="Gene3D" id="3.90.920.10">
    <property type="entry name" value="DNA primase, PRIM domain"/>
    <property type="match status" value="1"/>
</dbReference>
<dbReference type="Pfam" id="PF04679">
    <property type="entry name" value="DNA_ligase_A_C"/>
    <property type="match status" value="1"/>
</dbReference>
<evidence type="ECO:0000313" key="8">
    <source>
        <dbReference type="EMBL" id="GAA3694176.1"/>
    </source>
</evidence>
<dbReference type="Pfam" id="PF01068">
    <property type="entry name" value="DNA_ligase_A_M"/>
    <property type="match status" value="1"/>
</dbReference>
<evidence type="ECO:0000256" key="3">
    <source>
        <dbReference type="ARBA" id="ARBA00034003"/>
    </source>
</evidence>
<evidence type="ECO:0000256" key="1">
    <source>
        <dbReference type="ARBA" id="ARBA00012727"/>
    </source>
</evidence>
<dbReference type="InterPro" id="IPR052171">
    <property type="entry name" value="NHEJ_LigD"/>
</dbReference>
<dbReference type="PROSITE" id="PS50160">
    <property type="entry name" value="DNA_LIGASE_A3"/>
    <property type="match status" value="1"/>
</dbReference>
<dbReference type="Gene3D" id="3.30.470.30">
    <property type="entry name" value="DNA ligase/mRNA capping enzyme"/>
    <property type="match status" value="1"/>
</dbReference>
<comment type="similarity">
    <text evidence="4">In the C-terminal section; belongs to the ATP-dependent DNA ligase family.</text>
</comment>
<dbReference type="InterPro" id="IPR012309">
    <property type="entry name" value="DNA_ligase_ATP-dep_C"/>
</dbReference>
<dbReference type="InterPro" id="IPR012340">
    <property type="entry name" value="NA-bd_OB-fold"/>
</dbReference>
<evidence type="ECO:0000256" key="2">
    <source>
        <dbReference type="ARBA" id="ARBA00022598"/>
    </source>
</evidence>
<sequence>MHSARHTSCVGPRGYDRRVSAKPVVVAAPSPSSPSGVREVRVSSPDRVLWPAAGMADGRPVTKLDMAHYLVAVADPMLRALGDRPVTLQRFPEGIEGEEFFSKNPPKGVPEGTRTVMCTYPSGRKHPQLVIDEIADAVWAAQMNTITFHPWPVRTADVDKPDELRIDLDPQPGRGFKDAVEAAVALREVMAEIGLTAWAKTSGNRGVHVYARVAPTHEFLDVRHGVIGIARELERRLPDLVTTSWWKEERGEKIFVDFNQACRDRTIASAYSPRPLPGAPVSTPVTWDELGSVDPKELTVRTVPELVASRGDAWAGIDDAVGDVAAAIALWDKDVERGLGELNFPPDYPKMPGEPPRVQPSKRRTDKADAEYMAPKAERDADLRTTWGMPVVPPVSPMLAKPVKDVTAVKVDVLYEPKWDGFRSIIFRSGDLVEIGSRNEKPMTRYFPDVVEAVLANFPEKCVIDGEIVLVSPESGDRLDFDLLQQRIHPAASRVKKLAAETPASFVAFDLLALGEESYLDKPFSERRAALEKALAAAEAPIHLTAATADRDVAKGWFTKFEGAGLDGVIAKPVDVAYEPDKRLMFKIKHERTADCVVAGYRVHKSGPDAIGSLLLGLYGEDGQLASVGVIGAFPMARRRELFEELQPLVAEWDEHPWNWAAPAEEAGGVRTPRSSEFSRWNNQKDLSFVPLRPERVVEVRYDHMEGARFRHTAQFVRWREDRTPESCTFEQLDEPVSYDLADVLSAGSD</sequence>
<dbReference type="PANTHER" id="PTHR42705">
    <property type="entry name" value="BIFUNCTIONAL NON-HOMOLOGOUS END JOINING PROTEIN LIGD"/>
    <property type="match status" value="1"/>
</dbReference>
<protein>
    <recommendedName>
        <fullName evidence="1">DNA ligase (ATP)</fullName>
        <ecNumber evidence="1">6.5.1.1</ecNumber>
    </recommendedName>
</protein>
<dbReference type="NCBIfam" id="NF006078">
    <property type="entry name" value="PRK08224.1"/>
    <property type="match status" value="1"/>
</dbReference>
<evidence type="ECO:0000259" key="7">
    <source>
        <dbReference type="PROSITE" id="PS50160"/>
    </source>
</evidence>
<dbReference type="Proteomes" id="UP001501468">
    <property type="component" value="Unassembled WGS sequence"/>
</dbReference>
<dbReference type="NCBIfam" id="TIGR02778">
    <property type="entry name" value="ligD_pol"/>
    <property type="match status" value="1"/>
</dbReference>
<dbReference type="InterPro" id="IPR012310">
    <property type="entry name" value="DNA_ligase_ATP-dep_cent"/>
</dbReference>
<dbReference type="Gene3D" id="2.40.50.140">
    <property type="entry name" value="Nucleic acid-binding proteins"/>
    <property type="match status" value="1"/>
</dbReference>
<dbReference type="EMBL" id="BAABDC010000001">
    <property type="protein sequence ID" value="GAA3694176.1"/>
    <property type="molecule type" value="Genomic_DNA"/>
</dbReference>
<dbReference type="Pfam" id="PF21686">
    <property type="entry name" value="LigD_Prim-Pol"/>
    <property type="match status" value="1"/>
</dbReference>
<dbReference type="CDD" id="cd07970">
    <property type="entry name" value="OBF_DNA_ligase_LigC"/>
    <property type="match status" value="1"/>
</dbReference>
<comment type="similarity">
    <text evidence="5">In the N-terminal section; belongs to the LigD polymerase family.</text>
</comment>
<dbReference type="InterPro" id="IPR044119">
    <property type="entry name" value="Adenylation_LigC-like"/>
</dbReference>
<keyword evidence="2" id="KW-0436">Ligase</keyword>
<dbReference type="EC" id="6.5.1.1" evidence="1"/>
<comment type="catalytic activity">
    <reaction evidence="3">
        <text>ATP + (deoxyribonucleotide)n-3'-hydroxyl + 5'-phospho-(deoxyribonucleotide)m = (deoxyribonucleotide)n+m + AMP + diphosphate.</text>
        <dbReference type="EC" id="6.5.1.1"/>
    </reaction>
</comment>
<name>A0ABP7CPQ9_9MICO</name>
<proteinExistence type="inferred from homology"/>
<evidence type="ECO:0000256" key="6">
    <source>
        <dbReference type="SAM" id="MobiDB-lite"/>
    </source>
</evidence>
<reference evidence="9" key="1">
    <citation type="journal article" date="2019" name="Int. J. Syst. Evol. Microbiol.">
        <title>The Global Catalogue of Microorganisms (GCM) 10K type strain sequencing project: providing services to taxonomists for standard genome sequencing and annotation.</title>
        <authorList>
            <consortium name="The Broad Institute Genomics Platform"/>
            <consortium name="The Broad Institute Genome Sequencing Center for Infectious Disease"/>
            <person name="Wu L."/>
            <person name="Ma J."/>
        </authorList>
    </citation>
    <scope>NUCLEOTIDE SEQUENCE [LARGE SCALE GENOMIC DNA]</scope>
    <source>
        <strain evidence="9">JCM 17125</strain>
    </source>
</reference>
<accession>A0ABP7CPQ9</accession>
<dbReference type="SUPFAM" id="SSF56091">
    <property type="entry name" value="DNA ligase/mRNA capping enzyme, catalytic domain"/>
    <property type="match status" value="1"/>
</dbReference>
<feature type="compositionally biased region" description="Pro residues" evidence="6">
    <location>
        <begin position="346"/>
        <end position="358"/>
    </location>
</feature>
<dbReference type="PANTHER" id="PTHR42705:SF3">
    <property type="entry name" value="ATP-DEPENDENT DNA LIGASE"/>
    <property type="match status" value="1"/>
</dbReference>
<gene>
    <name evidence="8" type="ORF">GCM10022399_08410</name>
</gene>
<feature type="region of interest" description="Disordered" evidence="6">
    <location>
        <begin position="342"/>
        <end position="368"/>
    </location>
</feature>
<dbReference type="CDD" id="cd04865">
    <property type="entry name" value="LigD_Pol_like_2"/>
    <property type="match status" value="1"/>
</dbReference>
<dbReference type="InterPro" id="IPR044117">
    <property type="entry name" value="OBF_LigC-like"/>
</dbReference>
<evidence type="ECO:0000256" key="5">
    <source>
        <dbReference type="ARBA" id="ARBA00049990"/>
    </source>
</evidence>
<evidence type="ECO:0000313" key="9">
    <source>
        <dbReference type="Proteomes" id="UP001501468"/>
    </source>
</evidence>
<dbReference type="InterPro" id="IPR014145">
    <property type="entry name" value="LigD_pol_dom"/>
</dbReference>
<evidence type="ECO:0000256" key="4">
    <source>
        <dbReference type="ARBA" id="ARBA00049981"/>
    </source>
</evidence>
<feature type="domain" description="ATP-dependent DNA ligase family profile" evidence="7">
    <location>
        <begin position="497"/>
        <end position="640"/>
    </location>
</feature>
<comment type="caution">
    <text evidence="8">The sequence shown here is derived from an EMBL/GenBank/DDBJ whole genome shotgun (WGS) entry which is preliminary data.</text>
</comment>
<keyword evidence="9" id="KW-1185">Reference proteome</keyword>
<dbReference type="CDD" id="cd07905">
    <property type="entry name" value="Adenylation_DNA_ligase_LigC"/>
    <property type="match status" value="1"/>
</dbReference>